<protein>
    <submittedName>
        <fullName evidence="1">M78 family (ImmA)</fullName>
    </submittedName>
</protein>
<sequence length="129" mass="15299">MEEILEELENIARQNEITIFDVDSLEKDTPDSSMSNNKLVLMNPAYKKSSYAFRLAHELSHIMYGNNLPDAVYQFSPYFQRGEEYEMHKHAIHMLMEIKRPSSVQAFMEFYKIPSWLSEYVYNDFIKSI</sequence>
<dbReference type="EMBL" id="CAUZLY010000003">
    <property type="protein sequence ID" value="CAK1232553.1"/>
    <property type="molecule type" value="Genomic_DNA"/>
</dbReference>
<proteinExistence type="predicted"/>
<organism evidence="1 2">
    <name type="scientific">Fructobacillus cardui</name>
    <dbReference type="NCBI Taxonomy" id="2893170"/>
    <lineage>
        <taxon>Bacteria</taxon>
        <taxon>Bacillati</taxon>
        <taxon>Bacillota</taxon>
        <taxon>Bacilli</taxon>
        <taxon>Lactobacillales</taxon>
        <taxon>Lactobacillaceae</taxon>
        <taxon>Fructobacillus</taxon>
    </lineage>
</organism>
<reference evidence="1 2" key="1">
    <citation type="submission" date="2023-10" db="EMBL/GenBank/DDBJ databases">
        <authorList>
            <person name="Botero Cardona J."/>
        </authorList>
    </citation>
    <scope>NUCLEOTIDE SEQUENCE [LARGE SCALE GENOMIC DNA]</scope>
    <source>
        <strain evidence="1 2">R-82641</strain>
    </source>
</reference>
<comment type="caution">
    <text evidence="1">The sequence shown here is derived from an EMBL/GenBank/DDBJ whole genome shotgun (WGS) entry which is preliminary data.</text>
</comment>
<gene>
    <name evidence="1" type="ORF">R82641_BJNNKPBH_00372</name>
</gene>
<dbReference type="RefSeq" id="WP_248660734.1">
    <property type="nucleotide sequence ID" value="NZ_CAUZLY010000003.1"/>
</dbReference>
<accession>A0ABN9YMB6</accession>
<evidence type="ECO:0000313" key="1">
    <source>
        <dbReference type="EMBL" id="CAK1232553.1"/>
    </source>
</evidence>
<dbReference type="Proteomes" id="UP001314200">
    <property type="component" value="Unassembled WGS sequence"/>
</dbReference>
<keyword evidence="2" id="KW-1185">Reference proteome</keyword>
<name>A0ABN9YMB6_9LACO</name>
<evidence type="ECO:0000313" key="2">
    <source>
        <dbReference type="Proteomes" id="UP001314200"/>
    </source>
</evidence>